<evidence type="ECO:0000313" key="3">
    <source>
        <dbReference type="EMBL" id="RKE89838.1"/>
    </source>
</evidence>
<reference evidence="5" key="3">
    <citation type="journal article" date="2019" name="Int. J. Syst. Evol. Microbiol.">
        <title>The Global Catalogue of Microorganisms (GCM) 10K type strain sequencing project: providing services to taxonomists for standard genome sequencing and annotation.</title>
        <authorList>
            <consortium name="The Broad Institute Genomics Platform"/>
            <consortium name="The Broad Institute Genome Sequencing Center for Infectious Disease"/>
            <person name="Wu L."/>
            <person name="Ma J."/>
        </authorList>
    </citation>
    <scope>NUCLEOTIDE SEQUENCE [LARGE SCALE GENOMIC DNA]</scope>
    <source>
        <strain evidence="5">CCM 8490</strain>
    </source>
</reference>
<dbReference type="InterPro" id="IPR007712">
    <property type="entry name" value="RelE/ParE_toxin"/>
</dbReference>
<protein>
    <submittedName>
        <fullName evidence="3">Plasmid stabilization system protein ParE</fullName>
    </submittedName>
</protein>
<keyword evidence="1" id="KW-1277">Toxin-antitoxin system</keyword>
<dbReference type="Gene3D" id="3.30.2310.20">
    <property type="entry name" value="RelE-like"/>
    <property type="match status" value="1"/>
</dbReference>
<dbReference type="InterPro" id="IPR035093">
    <property type="entry name" value="RelE/ParE_toxin_dom_sf"/>
</dbReference>
<dbReference type="EMBL" id="RAQH01000001">
    <property type="protein sequence ID" value="RKE89838.1"/>
    <property type="molecule type" value="Genomic_DNA"/>
</dbReference>
<accession>A0A420DD46</accession>
<dbReference type="OrthoDB" id="1098070at2"/>
<evidence type="ECO:0000256" key="1">
    <source>
        <dbReference type="ARBA" id="ARBA00022649"/>
    </source>
</evidence>
<evidence type="ECO:0000313" key="4">
    <source>
        <dbReference type="Proteomes" id="UP000285906"/>
    </source>
</evidence>
<organism evidence="3 4">
    <name type="scientific">Epilithonimonas arachidiradicis</name>
    <dbReference type="NCBI Taxonomy" id="1617282"/>
    <lineage>
        <taxon>Bacteria</taxon>
        <taxon>Pseudomonadati</taxon>
        <taxon>Bacteroidota</taxon>
        <taxon>Flavobacteriia</taxon>
        <taxon>Flavobacteriales</taxon>
        <taxon>Weeksellaceae</taxon>
        <taxon>Chryseobacterium group</taxon>
        <taxon>Epilithonimonas</taxon>
    </lineage>
</organism>
<dbReference type="RefSeq" id="WP_120212131.1">
    <property type="nucleotide sequence ID" value="NZ_BMCW01000001.1"/>
</dbReference>
<gene>
    <name evidence="3" type="ORF">BXY58_0417</name>
    <name evidence="2" type="ORF">GCM10007332_03970</name>
</gene>
<dbReference type="Proteomes" id="UP000285906">
    <property type="component" value="Unassembled WGS sequence"/>
</dbReference>
<proteinExistence type="predicted"/>
<reference evidence="2" key="1">
    <citation type="journal article" date="2014" name="Int. J. Syst. Evol. Microbiol.">
        <title>Complete genome of a new Firmicutes species belonging to the dominant human colonic microbiota ('Ruminococcus bicirculans') reveals two chromosomes and a selective capacity to utilize plant glucans.</title>
        <authorList>
            <consortium name="NISC Comparative Sequencing Program"/>
            <person name="Wegmann U."/>
            <person name="Louis P."/>
            <person name="Goesmann A."/>
            <person name="Henrissat B."/>
            <person name="Duncan S.H."/>
            <person name="Flint H.J."/>
        </authorList>
    </citation>
    <scope>NUCLEOTIDE SEQUENCE</scope>
    <source>
        <strain evidence="2">CCM 8490</strain>
    </source>
</reference>
<evidence type="ECO:0000313" key="2">
    <source>
        <dbReference type="EMBL" id="GGG45681.1"/>
    </source>
</evidence>
<dbReference type="AlphaFoldDB" id="A0A420DD46"/>
<dbReference type="EMBL" id="BMCW01000001">
    <property type="protein sequence ID" value="GGG45681.1"/>
    <property type="molecule type" value="Genomic_DNA"/>
</dbReference>
<reference evidence="2" key="4">
    <citation type="submission" date="2024-05" db="EMBL/GenBank/DDBJ databases">
        <authorList>
            <person name="Sun Q."/>
            <person name="Sedlacek I."/>
        </authorList>
    </citation>
    <scope>NUCLEOTIDE SEQUENCE</scope>
    <source>
        <strain evidence="2">CCM 8490</strain>
    </source>
</reference>
<evidence type="ECO:0000313" key="5">
    <source>
        <dbReference type="Proteomes" id="UP000658202"/>
    </source>
</evidence>
<sequence length="99" mass="11951">MEKDFEILWTDLALEELAQTVEYLEQEFTDKEIDNLGNEIERILSIITQNPEIFPYSDKYKIRKVVILKFNSLYYRILNDKIEIVSFFSNRQNPENRNI</sequence>
<dbReference type="Proteomes" id="UP000658202">
    <property type="component" value="Unassembled WGS sequence"/>
</dbReference>
<dbReference type="Pfam" id="PF05016">
    <property type="entry name" value="ParE_toxin"/>
    <property type="match status" value="1"/>
</dbReference>
<name>A0A420DD46_9FLAO</name>
<keyword evidence="5" id="KW-1185">Reference proteome</keyword>
<comment type="caution">
    <text evidence="3">The sequence shown here is derived from an EMBL/GenBank/DDBJ whole genome shotgun (WGS) entry which is preliminary data.</text>
</comment>
<reference evidence="3 4" key="2">
    <citation type="submission" date="2018-09" db="EMBL/GenBank/DDBJ databases">
        <title>Genomic Encyclopedia of Archaeal and Bacterial Type Strains, Phase II (KMG-II): from individual species to whole genera.</title>
        <authorList>
            <person name="Goeker M."/>
        </authorList>
    </citation>
    <scope>NUCLEOTIDE SEQUENCE [LARGE SCALE GENOMIC DNA]</scope>
    <source>
        <strain evidence="3 4">DSM 27620</strain>
    </source>
</reference>